<dbReference type="Proteomes" id="UP000215452">
    <property type="component" value="Chromosome"/>
</dbReference>
<sequence length="175" mass="20292">MKKWLFSYVLVINFLVSCGGNSVKIEFSPPNSIPSFQPDDKFKKDLYRLELTSQNYSYNKFKNKFSNFFNEIKSQNNTEFPFACANNARTCLDEGEITYIVIKKLVKLKILNFIPVAKIPLPDNLPAQQVSFIKMAHQFDDQNKKLELELEFGHFHSSQPHIIGQQSFKINFLAD</sequence>
<accession>A0A223MAP5</accession>
<name>A0A223MAP5_MESHO</name>
<dbReference type="PROSITE" id="PS51257">
    <property type="entry name" value="PROKAR_LIPOPROTEIN"/>
    <property type="match status" value="1"/>
</dbReference>
<gene>
    <name evidence="1" type="ORF">CIB43_00744</name>
</gene>
<evidence type="ECO:0008006" key="3">
    <source>
        <dbReference type="Google" id="ProtNLM"/>
    </source>
</evidence>
<reference evidence="1 2" key="1">
    <citation type="submission" date="2017-08" db="EMBL/GenBank/DDBJ databases">
        <title>The complete genome sequence of a Mycoplasma hyopneumoniae isolate in Korea.</title>
        <authorList>
            <person name="Han J."/>
            <person name="Lee N."/>
        </authorList>
    </citation>
    <scope>NUCLEOTIDE SEQUENCE [LARGE SCALE GENOMIC DNA]</scope>
    <source>
        <strain evidence="1 2">KM014</strain>
    </source>
</reference>
<dbReference type="AlphaFoldDB" id="A0A223MAP5"/>
<dbReference type="EMBL" id="CP022714">
    <property type="protein sequence ID" value="ASU14630.1"/>
    <property type="molecule type" value="Genomic_DNA"/>
</dbReference>
<evidence type="ECO:0000313" key="2">
    <source>
        <dbReference type="Proteomes" id="UP000215452"/>
    </source>
</evidence>
<organism evidence="1 2">
    <name type="scientific">Mesomycoplasma hyopneumoniae</name>
    <name type="common">Mycoplasma hyopneumoniae</name>
    <dbReference type="NCBI Taxonomy" id="2099"/>
    <lineage>
        <taxon>Bacteria</taxon>
        <taxon>Bacillati</taxon>
        <taxon>Mycoplasmatota</taxon>
        <taxon>Mycoplasmoidales</taxon>
        <taxon>Metamycoplasmataceae</taxon>
        <taxon>Mesomycoplasma</taxon>
    </lineage>
</organism>
<protein>
    <recommendedName>
        <fullName evidence="3">Lipoprotein</fullName>
    </recommendedName>
</protein>
<dbReference type="OMA" id="IEFSQPN"/>
<proteinExistence type="predicted"/>
<evidence type="ECO:0000313" key="1">
    <source>
        <dbReference type="EMBL" id="ASU14630.1"/>
    </source>
</evidence>
<dbReference type="RefSeq" id="WP_011206247.1">
    <property type="nucleotide sequence ID" value="NZ_CP038641.1"/>
</dbReference>